<accession>A0A9W9YD77</accession>
<comment type="subcellular location">
    <subcellularLocation>
        <location evidence="1">Cytoplasm</location>
        <location evidence="1">Cytoskeleton</location>
    </subcellularLocation>
</comment>
<protein>
    <recommendedName>
        <fullName evidence="3">KIF-binding protein</fullName>
    </recommendedName>
</protein>
<feature type="region of interest" description="Disordered" evidence="6">
    <location>
        <begin position="38"/>
        <end position="60"/>
    </location>
</feature>
<evidence type="ECO:0000313" key="7">
    <source>
        <dbReference type="EMBL" id="KAJ7334393.1"/>
    </source>
</evidence>
<dbReference type="GO" id="GO:0005856">
    <property type="term" value="C:cytoskeleton"/>
    <property type="evidence" value="ECO:0007669"/>
    <property type="project" value="UniProtKB-SubCell"/>
</dbReference>
<dbReference type="EMBL" id="MU827784">
    <property type="protein sequence ID" value="KAJ7334393.1"/>
    <property type="molecule type" value="Genomic_DNA"/>
</dbReference>
<evidence type="ECO:0000256" key="3">
    <source>
        <dbReference type="ARBA" id="ARBA00016840"/>
    </source>
</evidence>
<name>A0A9W9YD77_9CNID</name>
<dbReference type="PANTHER" id="PTHR46321:SF1">
    <property type="entry name" value="KIF-BINDING PROTEIN"/>
    <property type="match status" value="1"/>
</dbReference>
<keyword evidence="4" id="KW-0963">Cytoplasm</keyword>
<feature type="compositionally biased region" description="Acidic residues" evidence="6">
    <location>
        <begin position="92"/>
        <end position="120"/>
    </location>
</feature>
<evidence type="ECO:0000256" key="6">
    <source>
        <dbReference type="SAM" id="MobiDB-lite"/>
    </source>
</evidence>
<dbReference type="GO" id="GO:0000226">
    <property type="term" value="P:microtubule cytoskeleton organization"/>
    <property type="evidence" value="ECO:0007669"/>
    <property type="project" value="TreeGrafter"/>
</dbReference>
<gene>
    <name evidence="7" type="ORF">OS493_014704</name>
</gene>
<evidence type="ECO:0000256" key="4">
    <source>
        <dbReference type="ARBA" id="ARBA00022490"/>
    </source>
</evidence>
<dbReference type="GO" id="GO:1990535">
    <property type="term" value="P:neuron projection maintenance"/>
    <property type="evidence" value="ECO:0007669"/>
    <property type="project" value="TreeGrafter"/>
</dbReference>
<dbReference type="Pfam" id="PF12309">
    <property type="entry name" value="KBP_C"/>
    <property type="match status" value="1"/>
</dbReference>
<evidence type="ECO:0000256" key="2">
    <source>
        <dbReference type="ARBA" id="ARBA00010305"/>
    </source>
</evidence>
<dbReference type="PANTHER" id="PTHR46321">
    <property type="entry name" value="KIF1-BINDING PROTEIN"/>
    <property type="match status" value="1"/>
</dbReference>
<keyword evidence="5" id="KW-0206">Cytoskeleton</keyword>
<organism evidence="7 8">
    <name type="scientific">Desmophyllum pertusum</name>
    <dbReference type="NCBI Taxonomy" id="174260"/>
    <lineage>
        <taxon>Eukaryota</taxon>
        <taxon>Metazoa</taxon>
        <taxon>Cnidaria</taxon>
        <taxon>Anthozoa</taxon>
        <taxon>Hexacorallia</taxon>
        <taxon>Scleractinia</taxon>
        <taxon>Caryophylliina</taxon>
        <taxon>Caryophylliidae</taxon>
        <taxon>Desmophyllum</taxon>
    </lineage>
</organism>
<dbReference type="OrthoDB" id="409897at2759"/>
<feature type="region of interest" description="Disordered" evidence="6">
    <location>
        <begin position="89"/>
        <end position="125"/>
    </location>
</feature>
<reference evidence="7" key="1">
    <citation type="submission" date="2023-01" db="EMBL/GenBank/DDBJ databases">
        <title>Genome assembly of the deep-sea coral Lophelia pertusa.</title>
        <authorList>
            <person name="Herrera S."/>
            <person name="Cordes E."/>
        </authorList>
    </citation>
    <scope>NUCLEOTIDE SEQUENCE</scope>
    <source>
        <strain evidence="7">USNM1676648</strain>
        <tissue evidence="7">Polyp</tissue>
    </source>
</reference>
<evidence type="ECO:0000256" key="1">
    <source>
        <dbReference type="ARBA" id="ARBA00004245"/>
    </source>
</evidence>
<sequence>MGCKTVQHCLNTTLHKENYMLSRHCLACSSRVFSGAEETAPVEAVSEDDSQEERDRKERIPQRKADISRCWSKYCMDVLRVSRDKCVQEMTSTEESDEDQNIEKETSDEDSACGGEGDEEGDRKEPLRFESLEVTSLEQHVCCSWRAKSGSNISKEFYVLDGHVTNHVEILQDMSQLYKLLSFFDEDFERRCKMHKRRVDMLSEVLIELNPQHYLLVCRQLMFEIAESYSDMIDLKMSIAEESGGAPSMHAVKKINTLINQSIKFFQSFSDSLKHKGALPEKFDEDTVRPALVAQFYIARLYSKLICADKYGKVENLKKSFDIYQYLVEYCDAHPDMPEKAFKDELGVSREMARLLPLKMDKIMSEP</sequence>
<dbReference type="AlphaFoldDB" id="A0A9W9YD77"/>
<keyword evidence="8" id="KW-1185">Reference proteome</keyword>
<dbReference type="InterPro" id="IPR022083">
    <property type="entry name" value="KBP"/>
</dbReference>
<evidence type="ECO:0000313" key="8">
    <source>
        <dbReference type="Proteomes" id="UP001163046"/>
    </source>
</evidence>
<comment type="caution">
    <text evidence="7">The sequence shown here is derived from an EMBL/GenBank/DDBJ whole genome shotgun (WGS) entry which is preliminary data.</text>
</comment>
<comment type="similarity">
    <text evidence="2">Belongs to the KIF-binding protein family.</text>
</comment>
<proteinExistence type="inferred from homology"/>
<dbReference type="Proteomes" id="UP001163046">
    <property type="component" value="Unassembled WGS sequence"/>
</dbReference>
<evidence type="ECO:0000256" key="5">
    <source>
        <dbReference type="ARBA" id="ARBA00023212"/>
    </source>
</evidence>